<feature type="transmembrane region" description="Helical" evidence="2">
    <location>
        <begin position="69"/>
        <end position="87"/>
    </location>
</feature>
<keyword evidence="1" id="KW-0175">Coiled coil</keyword>
<dbReference type="InterPro" id="IPR036890">
    <property type="entry name" value="HATPase_C_sf"/>
</dbReference>
<name>A0ABY9LFQ8_9STRE</name>
<dbReference type="Gene3D" id="3.30.565.10">
    <property type="entry name" value="Histidine kinase-like ATPase, C-terminal domain"/>
    <property type="match status" value="1"/>
</dbReference>
<feature type="transmembrane region" description="Helical" evidence="2">
    <location>
        <begin position="99"/>
        <end position="118"/>
    </location>
</feature>
<evidence type="ECO:0000313" key="3">
    <source>
        <dbReference type="EMBL" id="WMB27747.1"/>
    </source>
</evidence>
<accession>A0ABY9LFQ8</accession>
<keyword evidence="4" id="KW-1185">Reference proteome</keyword>
<dbReference type="EMBL" id="CP110509">
    <property type="protein sequence ID" value="WMB27747.1"/>
    <property type="molecule type" value="Genomic_DNA"/>
</dbReference>
<proteinExistence type="predicted"/>
<keyword evidence="2" id="KW-1133">Transmembrane helix</keyword>
<dbReference type="SUPFAM" id="SSF55874">
    <property type="entry name" value="ATPase domain of HSP90 chaperone/DNA topoisomerase II/histidine kinase"/>
    <property type="match status" value="1"/>
</dbReference>
<sequence length="359" mass="42557">MTVELISRTVESFVLATILELTFQEIDNNMTLLTSLYLLVIPIFSSFSYFFDMNITLIKFINQKQLRKWLIRVNCAMVFYYILLHYIVNFNSFLTRYFWQYRSLFVATYLFIIAWLFVKLDRHAKDQLQLQLDRAQKERIDSIKRYNNYIEQLYREIRTVKHDSENILISLKDSVDQGEIDLISKVYYNVIRASASSMTRLSSGYSSLANIKESAIRSLLNAKLLEAQQMGIEVYVEIPESVEQGTIELLDFMAILRSLLDNAIEAAKESRGAFLSIAYFNQDHKQFFIIENSSQLKRIDMARFFCQSQFDMDYKKEEQTNDILERLKAYPNVILSTRSDHYRLRQIIEMRKPDEYFYS</sequence>
<evidence type="ECO:0000256" key="2">
    <source>
        <dbReference type="SAM" id="Phobius"/>
    </source>
</evidence>
<feature type="transmembrane region" description="Helical" evidence="2">
    <location>
        <begin position="36"/>
        <end position="57"/>
    </location>
</feature>
<evidence type="ECO:0000313" key="4">
    <source>
        <dbReference type="Proteomes" id="UP001238096"/>
    </source>
</evidence>
<gene>
    <name evidence="3" type="ORF">N1496_06580</name>
</gene>
<organism evidence="3 4">
    <name type="scientific">Streptococcus didelphis</name>
    <dbReference type="NCBI Taxonomy" id="102886"/>
    <lineage>
        <taxon>Bacteria</taxon>
        <taxon>Bacillati</taxon>
        <taxon>Bacillota</taxon>
        <taxon>Bacilli</taxon>
        <taxon>Lactobacillales</taxon>
        <taxon>Streptococcaceae</taxon>
        <taxon>Streptococcus</taxon>
    </lineage>
</organism>
<dbReference type="PANTHER" id="PTHR40448:SF1">
    <property type="entry name" value="TWO-COMPONENT SENSOR HISTIDINE KINASE"/>
    <property type="match status" value="1"/>
</dbReference>
<keyword evidence="2" id="KW-0472">Membrane</keyword>
<protein>
    <submittedName>
        <fullName evidence="3">GHKL domain-containing protein</fullName>
    </submittedName>
</protein>
<dbReference type="RefSeq" id="WP_306675750.1">
    <property type="nucleotide sequence ID" value="NZ_CP110509.1"/>
</dbReference>
<keyword evidence="2" id="KW-0812">Transmembrane</keyword>
<evidence type="ECO:0000256" key="1">
    <source>
        <dbReference type="SAM" id="Coils"/>
    </source>
</evidence>
<feature type="coiled-coil region" evidence="1">
    <location>
        <begin position="118"/>
        <end position="145"/>
    </location>
</feature>
<reference evidence="4" key="1">
    <citation type="submission" date="2022-10" db="EMBL/GenBank/DDBJ databases">
        <title>Streptococcus didelphis as causative of fatal infections in opossums (Didelphis albiventris).</title>
        <authorList>
            <person name="Breyer G.M."/>
            <person name="Da Silva M.E.R.J."/>
            <person name="Siqueira F.M."/>
        </authorList>
    </citation>
    <scope>NUCLEOTIDE SEQUENCE [LARGE SCALE GENOMIC DNA]</scope>
    <source>
        <strain evidence="4">LBVP101/21</strain>
    </source>
</reference>
<dbReference type="Proteomes" id="UP001238096">
    <property type="component" value="Chromosome"/>
</dbReference>
<dbReference type="PANTHER" id="PTHR40448">
    <property type="entry name" value="TWO-COMPONENT SENSOR HISTIDINE KINASE"/>
    <property type="match status" value="1"/>
</dbReference>